<evidence type="ECO:0000256" key="1">
    <source>
        <dbReference type="SAM" id="Phobius"/>
    </source>
</evidence>
<accession>A0A8T4LAL3</accession>
<keyword evidence="1" id="KW-0812">Transmembrane</keyword>
<reference evidence="2" key="2">
    <citation type="submission" date="2021-05" db="EMBL/GenBank/DDBJ databases">
        <title>Protein family content uncovers lineage relationships and bacterial pathway maintenance mechanisms in DPANN archaea.</title>
        <authorList>
            <person name="Castelle C.J."/>
            <person name="Meheust R."/>
            <person name="Jaffe A.L."/>
            <person name="Seitz K."/>
            <person name="Gong X."/>
            <person name="Baker B.J."/>
            <person name="Banfield J.F."/>
        </authorList>
    </citation>
    <scope>NUCLEOTIDE SEQUENCE</scope>
    <source>
        <strain evidence="2">RIFCSPLOWO2_01_FULL_58_19</strain>
    </source>
</reference>
<reference evidence="2" key="1">
    <citation type="submission" date="2021-03" db="EMBL/GenBank/DDBJ databases">
        <authorList>
            <person name="Jaffe A."/>
        </authorList>
    </citation>
    <scope>NUCLEOTIDE SEQUENCE</scope>
    <source>
        <strain evidence="2">RIFCSPLOWO2_01_FULL_58_19</strain>
    </source>
</reference>
<evidence type="ECO:0000313" key="3">
    <source>
        <dbReference type="Proteomes" id="UP000678237"/>
    </source>
</evidence>
<keyword evidence="1" id="KW-0472">Membrane</keyword>
<evidence type="ECO:0000313" key="2">
    <source>
        <dbReference type="EMBL" id="MBS3063764.1"/>
    </source>
</evidence>
<name>A0A8T4LAL3_9ARCH</name>
<sequence length="81" mass="9213">MVSTRLRPQDINCVYAWNCDITSGDYYIRVVADDLYTTTSACSPNTLNVIPEYDDLTLLLAVALVAMAFAHIRRRERGKDR</sequence>
<keyword evidence="1" id="KW-1133">Transmembrane helix</keyword>
<organism evidence="2 3">
    <name type="scientific">Candidatus Iainarchaeum sp</name>
    <dbReference type="NCBI Taxonomy" id="3101447"/>
    <lineage>
        <taxon>Archaea</taxon>
        <taxon>Candidatus Iainarchaeota</taxon>
        <taxon>Candidatus Iainarchaeia</taxon>
        <taxon>Candidatus Iainarchaeales</taxon>
        <taxon>Candidatus Iainarchaeaceae</taxon>
        <taxon>Candidatus Iainarchaeum</taxon>
    </lineage>
</organism>
<feature type="transmembrane region" description="Helical" evidence="1">
    <location>
        <begin position="56"/>
        <end position="72"/>
    </location>
</feature>
<dbReference type="AlphaFoldDB" id="A0A8T4LAL3"/>
<protein>
    <submittedName>
        <fullName evidence="2">Uncharacterized protein</fullName>
    </submittedName>
</protein>
<comment type="caution">
    <text evidence="2">The sequence shown here is derived from an EMBL/GenBank/DDBJ whole genome shotgun (WGS) entry which is preliminary data.</text>
</comment>
<dbReference type="EMBL" id="JAGVWE010000007">
    <property type="protein sequence ID" value="MBS3063764.1"/>
    <property type="molecule type" value="Genomic_DNA"/>
</dbReference>
<proteinExistence type="predicted"/>
<gene>
    <name evidence="2" type="ORF">J4203_07935</name>
</gene>
<dbReference type="Proteomes" id="UP000678237">
    <property type="component" value="Unassembled WGS sequence"/>
</dbReference>